<evidence type="ECO:0000313" key="2">
    <source>
        <dbReference type="Proteomes" id="UP000011761"/>
    </source>
</evidence>
<keyword evidence="2" id="KW-1185">Reference proteome</keyword>
<sequence length="109" mass="12403">RTSNDVWTGAIARLQVQVSLNTSMLDTHRRQVADIEHALGRLQHEMSGVVATVRELSVRPLTTGPPRHDPADLDVIASQLSDVTNRVNEIDGFRMQMELLKNRMRRFEE</sequence>
<dbReference type="HOGENOM" id="CLU_2190106_0_0_1"/>
<feature type="non-terminal residue" evidence="1">
    <location>
        <position position="1"/>
    </location>
</feature>
<reference evidence="1 2" key="1">
    <citation type="journal article" date="2012" name="PLoS Pathog.">
        <title>Diverse lifestyles and strategies of plant pathogenesis encoded in the genomes of eighteen Dothideomycetes fungi.</title>
        <authorList>
            <person name="Ohm R.A."/>
            <person name="Feau N."/>
            <person name="Henrissat B."/>
            <person name="Schoch C.L."/>
            <person name="Horwitz B.A."/>
            <person name="Barry K.W."/>
            <person name="Condon B.J."/>
            <person name="Copeland A.C."/>
            <person name="Dhillon B."/>
            <person name="Glaser F."/>
            <person name="Hesse C.N."/>
            <person name="Kosti I."/>
            <person name="LaButti K."/>
            <person name="Lindquist E.A."/>
            <person name="Lucas S."/>
            <person name="Salamov A.A."/>
            <person name="Bradshaw R.E."/>
            <person name="Ciuffetti L."/>
            <person name="Hamelin R.C."/>
            <person name="Kema G.H.J."/>
            <person name="Lawrence C."/>
            <person name="Scott J.A."/>
            <person name="Spatafora J.W."/>
            <person name="Turgeon B.G."/>
            <person name="de Wit P.J.G.M."/>
            <person name="Zhong S."/>
            <person name="Goodwin S.B."/>
            <person name="Grigoriev I.V."/>
        </authorList>
    </citation>
    <scope>NUCLEOTIDE SEQUENCE [LARGE SCALE GENOMIC DNA]</scope>
    <source>
        <strain evidence="1 2">UAMH 10762</strain>
    </source>
</reference>
<evidence type="ECO:0000313" key="1">
    <source>
        <dbReference type="EMBL" id="EMC93234.1"/>
    </source>
</evidence>
<organism evidence="1 2">
    <name type="scientific">Baudoinia panamericana (strain UAMH 10762)</name>
    <name type="common">Angels' share fungus</name>
    <name type="synonym">Baudoinia compniacensis (strain UAMH 10762)</name>
    <dbReference type="NCBI Taxonomy" id="717646"/>
    <lineage>
        <taxon>Eukaryota</taxon>
        <taxon>Fungi</taxon>
        <taxon>Dikarya</taxon>
        <taxon>Ascomycota</taxon>
        <taxon>Pezizomycotina</taxon>
        <taxon>Dothideomycetes</taxon>
        <taxon>Dothideomycetidae</taxon>
        <taxon>Mycosphaerellales</taxon>
        <taxon>Teratosphaeriaceae</taxon>
        <taxon>Baudoinia</taxon>
    </lineage>
</organism>
<protein>
    <submittedName>
        <fullName evidence="1">Uncharacterized protein</fullName>
    </submittedName>
</protein>
<name>M2N2M9_BAUPA</name>
<dbReference type="AlphaFoldDB" id="M2N2M9"/>
<dbReference type="OrthoDB" id="5396360at2759"/>
<dbReference type="RefSeq" id="XP_007679335.1">
    <property type="nucleotide sequence ID" value="XM_007681145.1"/>
</dbReference>
<gene>
    <name evidence="1" type="ORF">BAUCODRAFT_56954</name>
</gene>
<dbReference type="KEGG" id="bcom:BAUCODRAFT_56954"/>
<dbReference type="EMBL" id="KB445560">
    <property type="protein sequence ID" value="EMC93234.1"/>
    <property type="molecule type" value="Genomic_DNA"/>
</dbReference>
<feature type="non-terminal residue" evidence="1">
    <location>
        <position position="109"/>
    </location>
</feature>
<accession>M2N2M9</accession>
<dbReference type="eggNOG" id="ENOG502SJVM">
    <property type="taxonomic scope" value="Eukaryota"/>
</dbReference>
<dbReference type="GeneID" id="19115604"/>
<dbReference type="Proteomes" id="UP000011761">
    <property type="component" value="Unassembled WGS sequence"/>
</dbReference>
<proteinExistence type="predicted"/>